<evidence type="ECO:0000256" key="1">
    <source>
        <dbReference type="SAM" id="MobiDB-lite"/>
    </source>
</evidence>
<feature type="compositionally biased region" description="Pro residues" evidence="1">
    <location>
        <begin position="167"/>
        <end position="206"/>
    </location>
</feature>
<feature type="signal peptide" evidence="3">
    <location>
        <begin position="1"/>
        <end position="20"/>
    </location>
</feature>
<evidence type="ECO:0000313" key="5">
    <source>
        <dbReference type="Proteomes" id="UP000807353"/>
    </source>
</evidence>
<name>A0A9P5Y2N6_9AGAR</name>
<keyword evidence="3" id="KW-0732">Signal</keyword>
<comment type="caution">
    <text evidence="4">The sequence shown here is derived from an EMBL/GenBank/DDBJ whole genome shotgun (WGS) entry which is preliminary data.</text>
</comment>
<evidence type="ECO:0000256" key="3">
    <source>
        <dbReference type="SAM" id="SignalP"/>
    </source>
</evidence>
<dbReference type="Proteomes" id="UP000807353">
    <property type="component" value="Unassembled WGS sequence"/>
</dbReference>
<keyword evidence="5" id="KW-1185">Reference proteome</keyword>
<keyword evidence="2" id="KW-0472">Membrane</keyword>
<evidence type="ECO:0000313" key="4">
    <source>
        <dbReference type="EMBL" id="KAF9461584.1"/>
    </source>
</evidence>
<feature type="compositionally biased region" description="Polar residues" evidence="1">
    <location>
        <begin position="222"/>
        <end position="237"/>
    </location>
</feature>
<evidence type="ECO:0000256" key="2">
    <source>
        <dbReference type="SAM" id="Phobius"/>
    </source>
</evidence>
<dbReference type="AlphaFoldDB" id="A0A9P5Y2N6"/>
<organism evidence="4 5">
    <name type="scientific">Collybia nuda</name>
    <dbReference type="NCBI Taxonomy" id="64659"/>
    <lineage>
        <taxon>Eukaryota</taxon>
        <taxon>Fungi</taxon>
        <taxon>Dikarya</taxon>
        <taxon>Basidiomycota</taxon>
        <taxon>Agaricomycotina</taxon>
        <taxon>Agaricomycetes</taxon>
        <taxon>Agaricomycetidae</taxon>
        <taxon>Agaricales</taxon>
        <taxon>Tricholomatineae</taxon>
        <taxon>Clitocybaceae</taxon>
        <taxon>Collybia</taxon>
    </lineage>
</organism>
<feature type="chain" id="PRO_5040448509" evidence="3">
    <location>
        <begin position="21"/>
        <end position="279"/>
    </location>
</feature>
<accession>A0A9P5Y2N6</accession>
<proteinExistence type="predicted"/>
<protein>
    <submittedName>
        <fullName evidence="4">Uncharacterized protein</fullName>
    </submittedName>
</protein>
<reference evidence="4" key="1">
    <citation type="submission" date="2020-11" db="EMBL/GenBank/DDBJ databases">
        <authorList>
            <consortium name="DOE Joint Genome Institute"/>
            <person name="Ahrendt S."/>
            <person name="Riley R."/>
            <person name="Andreopoulos W."/>
            <person name="Labutti K."/>
            <person name="Pangilinan J."/>
            <person name="Ruiz-Duenas F.J."/>
            <person name="Barrasa J.M."/>
            <person name="Sanchez-Garcia M."/>
            <person name="Camarero S."/>
            <person name="Miyauchi S."/>
            <person name="Serrano A."/>
            <person name="Linde D."/>
            <person name="Babiker R."/>
            <person name="Drula E."/>
            <person name="Ayuso-Fernandez I."/>
            <person name="Pacheco R."/>
            <person name="Padilla G."/>
            <person name="Ferreira P."/>
            <person name="Barriuso J."/>
            <person name="Kellner H."/>
            <person name="Castanera R."/>
            <person name="Alfaro M."/>
            <person name="Ramirez L."/>
            <person name="Pisabarro A.G."/>
            <person name="Kuo A."/>
            <person name="Tritt A."/>
            <person name="Lipzen A."/>
            <person name="He G."/>
            <person name="Yan M."/>
            <person name="Ng V."/>
            <person name="Cullen D."/>
            <person name="Martin F."/>
            <person name="Rosso M.-N."/>
            <person name="Henrissat B."/>
            <person name="Hibbett D."/>
            <person name="Martinez A.T."/>
            <person name="Grigoriev I.V."/>
        </authorList>
    </citation>
    <scope>NUCLEOTIDE SEQUENCE</scope>
    <source>
        <strain evidence="4">CBS 247.69</strain>
    </source>
</reference>
<keyword evidence="2" id="KW-1133">Transmembrane helix</keyword>
<feature type="region of interest" description="Disordered" evidence="1">
    <location>
        <begin position="162"/>
        <end position="248"/>
    </location>
</feature>
<feature type="transmembrane region" description="Helical" evidence="2">
    <location>
        <begin position="260"/>
        <end position="278"/>
    </location>
</feature>
<sequence>MKVWILLAFIIFGLPAVAHAAAITFYDFAPSTSGESTQTGMYSFDAFGVGADWGTRYIQDFIWREDYSTKRTVYTSGSLTVTTDLPAAAPTAKTFTDQATMVADATHYIYSTYNSLLKEDIIKECFVDQNETITCIWGSKGGSSTTFSGPAMPIYTQVDTEDAVVPRGPPPPPNPPPEPTPIDPPVAPSPVDPPPEPTPIDPPVEPSPVNSPRIHTQVDPPETSTPIGPPTESSTDSPAPIDAPATSGSIGIRFSTVKTYPSYVLSCAVVLIGTFVFVA</sequence>
<keyword evidence="2" id="KW-0812">Transmembrane</keyword>
<dbReference type="EMBL" id="MU150282">
    <property type="protein sequence ID" value="KAF9461584.1"/>
    <property type="molecule type" value="Genomic_DNA"/>
</dbReference>
<gene>
    <name evidence="4" type="ORF">BDZ94DRAFT_1310468</name>
</gene>